<feature type="region of interest" description="Disordered" evidence="2">
    <location>
        <begin position="410"/>
        <end position="435"/>
    </location>
</feature>
<evidence type="ECO:0000256" key="1">
    <source>
        <dbReference type="PROSITE-ProRule" id="PRU01263"/>
    </source>
</evidence>
<feature type="region of interest" description="Disordered" evidence="2">
    <location>
        <begin position="937"/>
        <end position="957"/>
    </location>
</feature>
<keyword evidence="1" id="KW-0479">Metal-binding</keyword>
<keyword evidence="5" id="KW-1185">Reference proteome</keyword>
<dbReference type="Proteomes" id="UP001154078">
    <property type="component" value="Chromosome 11"/>
</dbReference>
<dbReference type="PROSITE" id="PS51915">
    <property type="entry name" value="ZAD"/>
    <property type="match status" value="1"/>
</dbReference>
<dbReference type="EMBL" id="OV121142">
    <property type="protein sequence ID" value="CAH0549532.1"/>
    <property type="molecule type" value="Genomic_DNA"/>
</dbReference>
<evidence type="ECO:0000256" key="2">
    <source>
        <dbReference type="SAM" id="MobiDB-lite"/>
    </source>
</evidence>
<feature type="binding site" evidence="1">
    <location>
        <position position="25"/>
    </location>
    <ligand>
        <name>Zn(2+)</name>
        <dbReference type="ChEBI" id="CHEBI:29105"/>
    </ligand>
</feature>
<dbReference type="GO" id="GO:0005634">
    <property type="term" value="C:nucleus"/>
    <property type="evidence" value="ECO:0007669"/>
    <property type="project" value="InterPro"/>
</dbReference>
<feature type="binding site" evidence="1">
    <location>
        <position position="63"/>
    </location>
    <ligand>
        <name>Zn(2+)</name>
        <dbReference type="ChEBI" id="CHEBI:29105"/>
    </ligand>
</feature>
<dbReference type="InterPro" id="IPR012934">
    <property type="entry name" value="Znf_AD"/>
</dbReference>
<feature type="binding site" evidence="1">
    <location>
        <position position="22"/>
    </location>
    <ligand>
        <name>Zn(2+)</name>
        <dbReference type="ChEBI" id="CHEBI:29105"/>
    </ligand>
</feature>
<feature type="compositionally biased region" description="Polar residues" evidence="2">
    <location>
        <begin position="414"/>
        <end position="434"/>
    </location>
</feature>
<name>A0A9P0FBX7_BRAAE</name>
<sequence length="1210" mass="139040">MATATNKESEEKREKNGENFICRLCLKHKEQRRVPVNESLRCIIKSCLPGILLDITEEPPAICMTCNSHLQLFIKFQKYCWEKQKRLLMFWSTQNDDSLKVNVNKFRGRATMSTSEFEEGRKKLYFLQNGAYVPFGSVVKQKFPDIVKASTCVPTLVHNPNGDGKLIPSVYCDNLPEFLVAIAPMKGNALGEKPADETSQLKKRQELFGKQVQEIVGKINNISKVMTGEKEQVVMKKKPGPKRREEGSSHDELEVEKQVENMVGMIRNSTKNITHEKELVARRQLGGKNSKKKINMETTATDVNEKRANENITIVDILQDSLEKNIEKFSVESNGTQNKNLHLMKVLSKTIAETTSNPIEIYDGDLISSEDETCDNQIYTENPDYILKTVPKLKEKSKVSVALTKNNEEEISTVEATESTDQPETLSEDANANDTMDMACTESFDDMGDSSEDDAEIPDLDLDLNTLETRSVDDLINSIPEITDSTDMPDYILVNKFGYDDLNTIKKQMVTTEQNQIQKKINEIQKIDERDQMIEKQIDEIIQKNETMTKIDYKDRKIESIEKQIDEIIQKNETMTKIDYKDMKINSKNTQNYIMFDDKTPEETEVETPARKIRAPTYVEPSDGVLAKSYMVVDKTGKPNQCGTPKYQRVSKGPTCGTPLPSTLVEKNKKGLQFLTELQQKEKEHQMLQALVGAGTSTQNAAQTNTAQDDQSKLKLLLLQAKSKNDEVVRKFIAREKKKCKESFPPLKMHKYDKVGNYVEDHDYLYTPFEINHMVYGYKSEKVFCTICRSFHDLKSHGGHMQMHLSARMECTLHPRTVKFDNIYEYNEHMMTHERPCSICFKKVSGNFREHAMQHSNLSFVTSLKANNDDGEISNAIDRFCRRCQCKVRCTDEEFAMHASKCFPLPWKDAVPKNYTKSNVPSMVKIRNKIKRKLDEAPTINQSKQAKTSQECPDVSDSPENQIFVDDVFNQDNTEMPFLITNICTVKEEDDSLNSPLEVCTVDEVHLKNDEEFPGPSTVKTIRLAEVDKIDCLDYTDQNEKNMNHFSEFLSNNDDYDSSSETSDGGFKNIDSEVVWRYLLDIFEGTSGKNLLTPYSEPTKTISNTFTKSIWDDITYLLKQKYKVQVDNYMQIEKLLHSKNRLLKRLIRTFREEIFDAEASFKTNKKNLLQFLDASDKRLFYLLKLEPRVVINEFMRSHEKKIKNLEIINT</sequence>
<dbReference type="AlphaFoldDB" id="A0A9P0FBX7"/>
<proteinExistence type="predicted"/>
<keyword evidence="1" id="KW-0863">Zinc-finger</keyword>
<protein>
    <recommendedName>
        <fullName evidence="3">ZAD domain-containing protein</fullName>
    </recommendedName>
</protein>
<evidence type="ECO:0000313" key="4">
    <source>
        <dbReference type="EMBL" id="CAH0549532.1"/>
    </source>
</evidence>
<feature type="domain" description="ZAD" evidence="3">
    <location>
        <begin position="20"/>
        <end position="90"/>
    </location>
</feature>
<keyword evidence="1" id="KW-0862">Zinc</keyword>
<accession>A0A9P0FBX7</accession>
<dbReference type="SMART" id="SM00868">
    <property type="entry name" value="zf-AD"/>
    <property type="match status" value="1"/>
</dbReference>
<evidence type="ECO:0000313" key="5">
    <source>
        <dbReference type="Proteomes" id="UP001154078"/>
    </source>
</evidence>
<dbReference type="Gene3D" id="3.40.1800.20">
    <property type="match status" value="1"/>
</dbReference>
<dbReference type="OrthoDB" id="6774719at2759"/>
<dbReference type="GO" id="GO:0008270">
    <property type="term" value="F:zinc ion binding"/>
    <property type="evidence" value="ECO:0007669"/>
    <property type="project" value="UniProtKB-UniRule"/>
</dbReference>
<feature type="compositionally biased region" description="Polar residues" evidence="2">
    <location>
        <begin position="939"/>
        <end position="951"/>
    </location>
</feature>
<gene>
    <name evidence="4" type="ORF">MELIAE_LOCUS2649</name>
</gene>
<organism evidence="4 5">
    <name type="scientific">Brassicogethes aeneus</name>
    <name type="common">Rape pollen beetle</name>
    <name type="synonym">Meligethes aeneus</name>
    <dbReference type="NCBI Taxonomy" id="1431903"/>
    <lineage>
        <taxon>Eukaryota</taxon>
        <taxon>Metazoa</taxon>
        <taxon>Ecdysozoa</taxon>
        <taxon>Arthropoda</taxon>
        <taxon>Hexapoda</taxon>
        <taxon>Insecta</taxon>
        <taxon>Pterygota</taxon>
        <taxon>Neoptera</taxon>
        <taxon>Endopterygota</taxon>
        <taxon>Coleoptera</taxon>
        <taxon>Polyphaga</taxon>
        <taxon>Cucujiformia</taxon>
        <taxon>Nitidulidae</taxon>
        <taxon>Meligethinae</taxon>
        <taxon>Brassicogethes</taxon>
    </lineage>
</organism>
<feature type="binding site" evidence="1">
    <location>
        <position position="66"/>
    </location>
    <ligand>
        <name>Zn(2+)</name>
        <dbReference type="ChEBI" id="CHEBI:29105"/>
    </ligand>
</feature>
<reference evidence="4" key="1">
    <citation type="submission" date="2021-12" db="EMBL/GenBank/DDBJ databases">
        <authorList>
            <person name="King R."/>
        </authorList>
    </citation>
    <scope>NUCLEOTIDE SEQUENCE</scope>
</reference>
<evidence type="ECO:0000259" key="3">
    <source>
        <dbReference type="PROSITE" id="PS51915"/>
    </source>
</evidence>